<reference evidence="2 3" key="1">
    <citation type="submission" date="2016-11" db="EMBL/GenBank/DDBJ databases">
        <authorList>
            <person name="Jaros S."/>
            <person name="Januszkiewicz K."/>
            <person name="Wedrychowicz H."/>
        </authorList>
    </citation>
    <scope>NUCLEOTIDE SEQUENCE [LARGE SCALE GENOMIC DNA]</scope>
    <source>
        <strain evidence="2 3">GAS138</strain>
    </source>
</reference>
<dbReference type="OrthoDB" id="9919235at2"/>
<dbReference type="Proteomes" id="UP000189796">
    <property type="component" value="Chromosome I"/>
</dbReference>
<feature type="compositionally biased region" description="Basic residues" evidence="1">
    <location>
        <begin position="126"/>
        <end position="136"/>
    </location>
</feature>
<gene>
    <name evidence="2" type="ORF">SAMN05443248_6344</name>
</gene>
<accession>A0A1M5W4F1</accession>
<evidence type="ECO:0000256" key="1">
    <source>
        <dbReference type="SAM" id="MobiDB-lite"/>
    </source>
</evidence>
<dbReference type="EMBL" id="LT670817">
    <property type="protein sequence ID" value="SHH82321.1"/>
    <property type="molecule type" value="Genomic_DNA"/>
</dbReference>
<name>A0A1M5W4F1_9BRAD</name>
<dbReference type="AlphaFoldDB" id="A0A1M5W4F1"/>
<evidence type="ECO:0000313" key="3">
    <source>
        <dbReference type="Proteomes" id="UP000189796"/>
    </source>
</evidence>
<dbReference type="RefSeq" id="WP_079604759.1">
    <property type="nucleotide sequence ID" value="NZ_LT670817.1"/>
</dbReference>
<organism evidence="2 3">
    <name type="scientific">Bradyrhizobium erythrophlei</name>
    <dbReference type="NCBI Taxonomy" id="1437360"/>
    <lineage>
        <taxon>Bacteria</taxon>
        <taxon>Pseudomonadati</taxon>
        <taxon>Pseudomonadota</taxon>
        <taxon>Alphaproteobacteria</taxon>
        <taxon>Hyphomicrobiales</taxon>
        <taxon>Nitrobacteraceae</taxon>
        <taxon>Bradyrhizobium</taxon>
    </lineage>
</organism>
<protein>
    <submittedName>
        <fullName evidence="2">Uncharacterized protein</fullName>
    </submittedName>
</protein>
<feature type="region of interest" description="Disordered" evidence="1">
    <location>
        <begin position="109"/>
        <end position="136"/>
    </location>
</feature>
<sequence length="136" mass="15358">MNDDAPRWASFSSAFSIVLSLASNRIAELGCAPVGEDPQAFVNRGGLRQLETEAADTAIRRVREAAYPLIFKLFDSEMPRGKERKLVLRRLGQDLSRIEQALGYDEQLAQDTARGRTSERLPGQVRQKRTVRSRRK</sequence>
<proteinExistence type="predicted"/>
<evidence type="ECO:0000313" key="2">
    <source>
        <dbReference type="EMBL" id="SHH82321.1"/>
    </source>
</evidence>